<reference evidence="1 2" key="1">
    <citation type="submission" date="2020-02" db="EMBL/GenBank/DDBJ databases">
        <authorList>
            <person name="Hogendoorn C."/>
        </authorList>
    </citation>
    <scope>NUCLEOTIDE SEQUENCE [LARGE SCALE GENOMIC DNA]</scope>
    <source>
        <strain evidence="1">METHB21</strain>
    </source>
</reference>
<evidence type="ECO:0000313" key="1">
    <source>
        <dbReference type="EMBL" id="CAA9889271.1"/>
    </source>
</evidence>
<proteinExistence type="predicted"/>
<comment type="caution">
    <text evidence="1">The sequence shown here is derived from an EMBL/GenBank/DDBJ whole genome shotgun (WGS) entry which is preliminary data.</text>
</comment>
<evidence type="ECO:0008006" key="3">
    <source>
        <dbReference type="Google" id="ProtNLM"/>
    </source>
</evidence>
<dbReference type="EMBL" id="CADCXN010000001">
    <property type="protein sequence ID" value="CAA9889271.1"/>
    <property type="molecule type" value="Genomic_DNA"/>
</dbReference>
<dbReference type="SUPFAM" id="SSF48452">
    <property type="entry name" value="TPR-like"/>
    <property type="match status" value="2"/>
</dbReference>
<dbReference type="Gene3D" id="1.25.40.10">
    <property type="entry name" value="Tetratricopeptide repeat domain"/>
    <property type="match status" value="1"/>
</dbReference>
<dbReference type="AlphaFoldDB" id="A0A8S0XGX8"/>
<accession>A0A8S0XGX8</accession>
<keyword evidence="2" id="KW-1185">Reference proteome</keyword>
<name>A0A8S0XGX8_9GAMM</name>
<evidence type="ECO:0000313" key="2">
    <source>
        <dbReference type="Proteomes" id="UP000494216"/>
    </source>
</evidence>
<organism evidence="1 2">
    <name type="scientific">Candidatus Methylobacter favarea</name>
    <dbReference type="NCBI Taxonomy" id="2707345"/>
    <lineage>
        <taxon>Bacteria</taxon>
        <taxon>Pseudomonadati</taxon>
        <taxon>Pseudomonadota</taxon>
        <taxon>Gammaproteobacteria</taxon>
        <taxon>Methylococcales</taxon>
        <taxon>Methylococcaceae</taxon>
        <taxon>Methylobacter</taxon>
    </lineage>
</organism>
<gene>
    <name evidence="1" type="ORF">METHB2_10111</name>
</gene>
<dbReference type="Proteomes" id="UP000494216">
    <property type="component" value="Unassembled WGS sequence"/>
</dbReference>
<protein>
    <recommendedName>
        <fullName evidence="3">Tetratricopeptide repeat protein</fullName>
    </recommendedName>
</protein>
<sequence>MKKKPFGAPKSCDANVSVLESQASSRLKAGQYKDAIDLYKALLKRADNAAWRQALAQCYLQRAMAFAAKGMVKEALVLWENYARNAEPPHEAYDHYISWLLQTNDMAKVKNCLGQLSAQQLDEYYADLAGLLGLLIITDKVSCQELLPKDSAFMRQLGFVQEALSAYRNNKLEDIEPALKKLPFRSAFRDCRTLMKAALLIPESVEQAQALLMKIPAGSPYQQAGALLLAITHEGAALVNDLLQLTTPQIRIIEAAKNLTKEQTELLDVLTKQKGRLSDKTKFNLAIQYQALMGADLAQRYCHAALSNYPAGQRDYIRRFGAMDDFEAWRLKALSCERDRDFHGAEYYWQQGITVLKNQGTEGAFRIALIMRHIAEYQERPEEAVSWLIDSLGHDPDDRESYVKILQYYERQEQETDAYKEWLDKSIKKFPGDVELLGLAIKASTRNKAFKKATQYAQALLKIDPVNTFAKQVLFTSRLAHARKLIKSKKLHLVEKEIQQAEQITIGKRYQTLAQLMRGFLVFVAENKKQGAELIAESVQKLHDGLVCAYFCATLEALLLDLQSAPVLKELPPLAKDYLLSQQEMTQLIQLIHQYADDNVNQTQLHKALKKVKAVIKQSISQQDYGEELLLSLCQCLERIQHFELLRACVKIARPLWIKPIWMYYRVYAEVNGIAGKCSYMNYLRLRDSLDNAQEKKDQRAVALIGKFLDQYHEARNPAGFSHIFDSLFGGSIENDDENPIDKLFGHLPDDLFDRLDAKVMEITKKIPPERMLKLLAADYLANNMTMMQNLFNDPDALFAFLMLKAADDLGFDIGVTAENIIECFQGKKAASKPASFPFF</sequence>
<dbReference type="RefSeq" id="WP_174624293.1">
    <property type="nucleotide sequence ID" value="NZ_CADCXN010000001.1"/>
</dbReference>
<dbReference type="InterPro" id="IPR011990">
    <property type="entry name" value="TPR-like_helical_dom_sf"/>
</dbReference>